<dbReference type="GO" id="GO:0000379">
    <property type="term" value="P:tRNA-type intron splice site recognition and cleavage"/>
    <property type="evidence" value="ECO:0007669"/>
    <property type="project" value="TreeGrafter"/>
</dbReference>
<protein>
    <submittedName>
        <fullName evidence="2">Uncharacterized protein</fullName>
    </submittedName>
</protein>
<evidence type="ECO:0000313" key="2">
    <source>
        <dbReference type="EMBL" id="PCG63237.1"/>
    </source>
</evidence>
<organism evidence="2">
    <name type="scientific">Heliothis virescens</name>
    <name type="common">Tobacco budworm moth</name>
    <dbReference type="NCBI Taxonomy" id="7102"/>
    <lineage>
        <taxon>Eukaryota</taxon>
        <taxon>Metazoa</taxon>
        <taxon>Ecdysozoa</taxon>
        <taxon>Arthropoda</taxon>
        <taxon>Hexapoda</taxon>
        <taxon>Insecta</taxon>
        <taxon>Pterygota</taxon>
        <taxon>Neoptera</taxon>
        <taxon>Endopterygota</taxon>
        <taxon>Lepidoptera</taxon>
        <taxon>Glossata</taxon>
        <taxon>Ditrysia</taxon>
        <taxon>Noctuoidea</taxon>
        <taxon>Noctuidae</taxon>
        <taxon>Heliothinae</taxon>
        <taxon>Heliothis</taxon>
    </lineage>
</organism>
<feature type="region of interest" description="Disordered" evidence="1">
    <location>
        <begin position="223"/>
        <end position="248"/>
    </location>
</feature>
<reference evidence="2" key="1">
    <citation type="submission" date="2017-09" db="EMBL/GenBank/DDBJ databases">
        <title>Contemporary evolution of a Lepidopteran species, Heliothis virescens, in response to modern agricultural practices.</title>
        <authorList>
            <person name="Fritz M.L."/>
            <person name="Deyonke A.M."/>
            <person name="Papanicolaou A."/>
            <person name="Micinski S."/>
            <person name="Westbrook J."/>
            <person name="Gould F."/>
        </authorList>
    </citation>
    <scope>NUCLEOTIDE SEQUENCE [LARGE SCALE GENOMIC DNA]</scope>
    <source>
        <strain evidence="2">HvINT-</strain>
        <tissue evidence="2">Whole body</tissue>
    </source>
</reference>
<proteinExistence type="predicted"/>
<sequence length="474" mass="55280">MFFQTRVQFHQRPHPFLRPSSYHFSPHNPNISNNARKRMRSGKTAHFQGIRNLSIRLKQSLISGNTDMRNLESLQALLHSYNLRYKARLRLTDNFDVINEEKIVETIELDDDEESKSKKPRLEHEENKFDENMYRLKQLASRLRDLETKDKATATHRRAFSKAIKTFNKSYNADVYLDEDSYEVIDRRCITLDSSSESDCIVEEEPEANKKKGKRLRNPFNILKRRSERLKSQNNPGTSKDNNNSEISKPLAERVIAEEDCIKYHEHLHKVFNDTWLPNENDFGRAEIVSKVYMNSRLMHTNKEQYLYDFMKDHLRHENWAEAKISFLKYLEESNIAFKNEQARILADSDFCDSGLKPLIDFDDSSDMPSVLEKLRIICSNKDIDSETSLSIDFDVYNRDVQNFKKRNPPKPHFRIICVDISSGLPSATDIMALHSKYEDSVAIVFAIVDTGSISYLQINPIDLPIYVPNSDLV</sequence>
<dbReference type="PANTHER" id="PTHR21027:SF1">
    <property type="entry name" value="TRNA-SPLICING ENDONUCLEASE SUBUNIT SEN54"/>
    <property type="match status" value="1"/>
</dbReference>
<gene>
    <name evidence="2" type="ORF">B5V51_12682</name>
</gene>
<comment type="caution">
    <text evidence="2">The sequence shown here is derived from an EMBL/GenBank/DDBJ whole genome shotgun (WGS) entry which is preliminary data.</text>
</comment>
<feature type="compositionally biased region" description="Polar residues" evidence="1">
    <location>
        <begin position="232"/>
        <end position="247"/>
    </location>
</feature>
<name>A0A2A4ITD0_HELVI</name>
<dbReference type="AlphaFoldDB" id="A0A2A4ITD0"/>
<dbReference type="GO" id="GO:0000214">
    <property type="term" value="C:tRNA-intron endonuclease complex"/>
    <property type="evidence" value="ECO:0007669"/>
    <property type="project" value="TreeGrafter"/>
</dbReference>
<dbReference type="InterPro" id="IPR024337">
    <property type="entry name" value="tRNA_splic_suSen54"/>
</dbReference>
<accession>A0A2A4ITD0</accession>
<evidence type="ECO:0000256" key="1">
    <source>
        <dbReference type="SAM" id="MobiDB-lite"/>
    </source>
</evidence>
<dbReference type="PANTHER" id="PTHR21027">
    <property type="entry name" value="TRNA-SPLICING ENDONUCLEASE SUBUNIT SEN54"/>
    <property type="match status" value="1"/>
</dbReference>
<dbReference type="EMBL" id="NWSH01006781">
    <property type="protein sequence ID" value="PCG63237.1"/>
    <property type="molecule type" value="Genomic_DNA"/>
</dbReference>